<evidence type="ECO:0000313" key="10">
    <source>
        <dbReference type="EMBL" id="PCC82149.1"/>
    </source>
</evidence>
<feature type="transmembrane region" description="Helical" evidence="8">
    <location>
        <begin position="92"/>
        <end position="110"/>
    </location>
</feature>
<dbReference type="InterPro" id="IPR004626">
    <property type="entry name" value="RarD"/>
</dbReference>
<dbReference type="EMBL" id="NWBP01000033">
    <property type="protein sequence ID" value="PCC82149.1"/>
    <property type="molecule type" value="Genomic_DNA"/>
</dbReference>
<dbReference type="AlphaFoldDB" id="A0A2A4AI61"/>
<dbReference type="PANTHER" id="PTHR22911">
    <property type="entry name" value="ACYL-MALONYL CONDENSING ENZYME-RELATED"/>
    <property type="match status" value="1"/>
</dbReference>
<evidence type="ECO:0000256" key="5">
    <source>
        <dbReference type="ARBA" id="ARBA00022692"/>
    </source>
</evidence>
<dbReference type="GO" id="GO:0005886">
    <property type="term" value="C:plasma membrane"/>
    <property type="evidence" value="ECO:0007669"/>
    <property type="project" value="UniProtKB-SubCell"/>
</dbReference>
<keyword evidence="7 8" id="KW-0472">Membrane</keyword>
<evidence type="ECO:0000256" key="7">
    <source>
        <dbReference type="ARBA" id="ARBA00023136"/>
    </source>
</evidence>
<dbReference type="InterPro" id="IPR000620">
    <property type="entry name" value="EamA_dom"/>
</dbReference>
<gene>
    <name evidence="10" type="primary">rarD</name>
    <name evidence="10" type="ORF">COM45_10615</name>
</gene>
<reference evidence="10 11" key="1">
    <citation type="submission" date="2017-09" db="EMBL/GenBank/DDBJ databases">
        <title>Draft Genome Sequence of Corynebacterium accolens AH4003.</title>
        <authorList>
            <person name="Chen Y."/>
            <person name="Oosthuysen W.F."/>
            <person name="Kelley S."/>
            <person name="Horswill A."/>
        </authorList>
    </citation>
    <scope>NUCLEOTIDE SEQUENCE [LARGE SCALE GENOMIC DNA]</scope>
    <source>
        <strain evidence="10 11">AH4003</strain>
    </source>
</reference>
<evidence type="ECO:0000259" key="9">
    <source>
        <dbReference type="Pfam" id="PF00892"/>
    </source>
</evidence>
<accession>A0A2A4AI61</accession>
<comment type="caution">
    <text evidence="10">The sequence shown here is derived from an EMBL/GenBank/DDBJ whole genome shotgun (WGS) entry which is preliminary data.</text>
</comment>
<keyword evidence="6 8" id="KW-1133">Transmembrane helix</keyword>
<feature type="transmembrane region" description="Helical" evidence="8">
    <location>
        <begin position="259"/>
        <end position="277"/>
    </location>
</feature>
<evidence type="ECO:0000313" key="11">
    <source>
        <dbReference type="Proteomes" id="UP000218690"/>
    </source>
</evidence>
<evidence type="ECO:0000256" key="6">
    <source>
        <dbReference type="ARBA" id="ARBA00022989"/>
    </source>
</evidence>
<feature type="transmembrane region" description="Helical" evidence="8">
    <location>
        <begin position="140"/>
        <end position="156"/>
    </location>
</feature>
<feature type="transmembrane region" description="Helical" evidence="8">
    <location>
        <begin position="34"/>
        <end position="51"/>
    </location>
</feature>
<dbReference type="NCBIfam" id="TIGR00688">
    <property type="entry name" value="rarD"/>
    <property type="match status" value="1"/>
</dbReference>
<comment type="subcellular location">
    <subcellularLocation>
        <location evidence="1">Cell membrane</location>
        <topology evidence="1">Multi-pass membrane protein</topology>
    </subcellularLocation>
</comment>
<feature type="transmembrane region" description="Helical" evidence="8">
    <location>
        <begin position="5"/>
        <end position="22"/>
    </location>
</feature>
<dbReference type="Gene3D" id="1.10.3730.20">
    <property type="match status" value="1"/>
</dbReference>
<dbReference type="PANTHER" id="PTHR22911:SF137">
    <property type="entry name" value="SOLUTE CARRIER FAMILY 35 MEMBER G2-RELATED"/>
    <property type="match status" value="1"/>
</dbReference>
<evidence type="ECO:0000256" key="8">
    <source>
        <dbReference type="SAM" id="Phobius"/>
    </source>
</evidence>
<evidence type="ECO:0000256" key="1">
    <source>
        <dbReference type="ARBA" id="ARBA00004651"/>
    </source>
</evidence>
<protein>
    <submittedName>
        <fullName evidence="10">Protein RarD</fullName>
    </submittedName>
</protein>
<dbReference type="Proteomes" id="UP000218690">
    <property type="component" value="Unassembled WGS sequence"/>
</dbReference>
<evidence type="ECO:0000256" key="2">
    <source>
        <dbReference type="ARBA" id="ARBA00007362"/>
    </source>
</evidence>
<organism evidence="10 11">
    <name type="scientific">Corynebacterium accolens</name>
    <dbReference type="NCBI Taxonomy" id="38284"/>
    <lineage>
        <taxon>Bacteria</taxon>
        <taxon>Bacillati</taxon>
        <taxon>Actinomycetota</taxon>
        <taxon>Actinomycetes</taxon>
        <taxon>Mycobacteriales</taxon>
        <taxon>Corynebacteriaceae</taxon>
        <taxon>Corynebacterium</taxon>
    </lineage>
</organism>
<feature type="domain" description="EamA" evidence="9">
    <location>
        <begin position="2"/>
        <end position="133"/>
    </location>
</feature>
<proteinExistence type="inferred from homology"/>
<dbReference type="Pfam" id="PF00892">
    <property type="entry name" value="EamA"/>
    <property type="match status" value="2"/>
</dbReference>
<feature type="transmembrane region" description="Helical" evidence="8">
    <location>
        <begin position="63"/>
        <end position="86"/>
    </location>
</feature>
<feature type="transmembrane region" description="Helical" evidence="8">
    <location>
        <begin position="200"/>
        <end position="219"/>
    </location>
</feature>
<evidence type="ECO:0000256" key="4">
    <source>
        <dbReference type="ARBA" id="ARBA00022475"/>
    </source>
</evidence>
<sequence>MIYTIAAYLMWGFFPAFFPLLLPASPLEILAHRIVWTAVLVTGFLFLTGGWRELRAFSARTWGWMLACGVAITVNWGTYVIAINSGHVADAALGYFINPLVSVALGIIFLKETLNKAQAASVGVAFIAVIWLTFMTGQAPYISLALAFSFGIYGLMKKRIHVSSTGSVAAETIAMLPVAIGYLVWLTFQGQSTFASEGPSHIVLLIASGLITALPLLCFAKGAKQLPLATVGMLQYMTPIMQMLWALFVNHEHMSTARWIGFGIIWVAVIIYLADLVRTRRASRRRAR</sequence>
<feature type="transmembrane region" description="Helical" evidence="8">
    <location>
        <begin position="117"/>
        <end position="134"/>
    </location>
</feature>
<feature type="transmembrane region" description="Helical" evidence="8">
    <location>
        <begin position="168"/>
        <end position="188"/>
    </location>
</feature>
<dbReference type="InterPro" id="IPR037185">
    <property type="entry name" value="EmrE-like"/>
</dbReference>
<keyword evidence="4" id="KW-1003">Cell membrane</keyword>
<dbReference type="SUPFAM" id="SSF103481">
    <property type="entry name" value="Multidrug resistance efflux transporter EmrE"/>
    <property type="match status" value="2"/>
</dbReference>
<evidence type="ECO:0000256" key="3">
    <source>
        <dbReference type="ARBA" id="ARBA00022448"/>
    </source>
</evidence>
<feature type="domain" description="EamA" evidence="9">
    <location>
        <begin position="144"/>
        <end position="272"/>
    </location>
</feature>
<keyword evidence="3" id="KW-0813">Transport</keyword>
<feature type="transmembrane region" description="Helical" evidence="8">
    <location>
        <begin position="226"/>
        <end position="247"/>
    </location>
</feature>
<keyword evidence="5 8" id="KW-0812">Transmembrane</keyword>
<name>A0A2A4AI61_9CORY</name>
<comment type="similarity">
    <text evidence="2">Belongs to the EamA transporter family.</text>
</comment>